<dbReference type="InterPro" id="IPR050073">
    <property type="entry name" value="2-IPM_HCS-like"/>
</dbReference>
<reference evidence="1 2" key="1">
    <citation type="journal article" date="2018" name="Front. Plant Sci.">
        <title>Red Clover (Trifolium pratense) and Zigzag Clover (T. medium) - A Picture of Genomic Similarities and Differences.</title>
        <authorList>
            <person name="Dluhosova J."/>
            <person name="Istvanek J."/>
            <person name="Nedelnik J."/>
            <person name="Repkova J."/>
        </authorList>
    </citation>
    <scope>NUCLEOTIDE SEQUENCE [LARGE SCALE GENOMIC DNA]</scope>
    <source>
        <strain evidence="2">cv. 10/8</strain>
        <tissue evidence="1">Leaf</tissue>
    </source>
</reference>
<keyword evidence="2" id="KW-1185">Reference proteome</keyword>
<evidence type="ECO:0000313" key="2">
    <source>
        <dbReference type="Proteomes" id="UP000265520"/>
    </source>
</evidence>
<dbReference type="Gene3D" id="1.10.238.260">
    <property type="match status" value="1"/>
</dbReference>
<accession>A0A392Q4Z7</accession>
<proteinExistence type="predicted"/>
<comment type="caution">
    <text evidence="1">The sequence shown here is derived from an EMBL/GenBank/DDBJ whole genome shotgun (WGS) entry which is preliminary data.</text>
</comment>
<dbReference type="GO" id="GO:0009507">
    <property type="term" value="C:chloroplast"/>
    <property type="evidence" value="ECO:0007669"/>
    <property type="project" value="TreeGrafter"/>
</dbReference>
<dbReference type="GO" id="GO:0003852">
    <property type="term" value="F:2-isopropylmalate synthase activity"/>
    <property type="evidence" value="ECO:0007669"/>
    <property type="project" value="TreeGrafter"/>
</dbReference>
<organism evidence="1 2">
    <name type="scientific">Trifolium medium</name>
    <dbReference type="NCBI Taxonomy" id="97028"/>
    <lineage>
        <taxon>Eukaryota</taxon>
        <taxon>Viridiplantae</taxon>
        <taxon>Streptophyta</taxon>
        <taxon>Embryophyta</taxon>
        <taxon>Tracheophyta</taxon>
        <taxon>Spermatophyta</taxon>
        <taxon>Magnoliopsida</taxon>
        <taxon>eudicotyledons</taxon>
        <taxon>Gunneridae</taxon>
        <taxon>Pentapetalae</taxon>
        <taxon>rosids</taxon>
        <taxon>fabids</taxon>
        <taxon>Fabales</taxon>
        <taxon>Fabaceae</taxon>
        <taxon>Papilionoideae</taxon>
        <taxon>50 kb inversion clade</taxon>
        <taxon>NPAAA clade</taxon>
        <taxon>Hologalegina</taxon>
        <taxon>IRL clade</taxon>
        <taxon>Trifolieae</taxon>
        <taxon>Trifolium</taxon>
    </lineage>
</organism>
<dbReference type="PANTHER" id="PTHR10277:SF9">
    <property type="entry name" value="2-ISOPROPYLMALATE SYNTHASE 1, CHLOROPLASTIC-RELATED"/>
    <property type="match status" value="1"/>
</dbReference>
<dbReference type="EMBL" id="LXQA010109649">
    <property type="protein sequence ID" value="MCI18325.1"/>
    <property type="molecule type" value="Genomic_DNA"/>
</dbReference>
<dbReference type="PANTHER" id="PTHR10277">
    <property type="entry name" value="HOMOCITRATE SYNTHASE-RELATED"/>
    <property type="match status" value="1"/>
</dbReference>
<dbReference type="AlphaFoldDB" id="A0A392Q4Z7"/>
<dbReference type="Proteomes" id="UP000265520">
    <property type="component" value="Unassembled WGS sequence"/>
</dbReference>
<dbReference type="GO" id="GO:0009098">
    <property type="term" value="P:L-leucine biosynthetic process"/>
    <property type="evidence" value="ECO:0007669"/>
    <property type="project" value="TreeGrafter"/>
</dbReference>
<name>A0A392Q4Z7_9FABA</name>
<evidence type="ECO:0000313" key="1">
    <source>
        <dbReference type="EMBL" id="MCI18325.1"/>
    </source>
</evidence>
<sequence>MISSVFISYSLLFQLGYELKDDQVQTLFWRFKAVAEQKKRITDADLRALVSDEVFQAEPIWKLDGLQGISLLIKTVYSRPTLGLPLPWTWP</sequence>
<protein>
    <submittedName>
        <fullName evidence="1">2-isopropylmalate synthase chloroplastic-like</fullName>
    </submittedName>
</protein>